<evidence type="ECO:0000313" key="1">
    <source>
        <dbReference type="EMBL" id="GAA5481047.1"/>
    </source>
</evidence>
<accession>A0ABP9UI73</accession>
<comment type="caution">
    <text evidence="1">The sequence shown here is derived from an EMBL/GenBank/DDBJ whole genome shotgun (WGS) entry which is preliminary data.</text>
</comment>
<sequence length="224" mass="24517">MKTIFKTLLMLAIVSGARVNGQNDEKYGFIRLVNALAPGEGSTELLLDGNNLYPDGYNLGDATGGMGVPVGTCNVTIRKEGVTEGMTKVKIEQGATTTVIPFGERVPATDQEPAHWEVRILRLKQKAESNKREATFVSVSQKPEVSVEMRDPAGNWDKYLVKRFGTTVAPMKYPEGYIPLRAGKTELPSIPVMDVGNYVVVLFDGPDGDLQSISFRDFHHVTAE</sequence>
<proteinExistence type="predicted"/>
<dbReference type="RefSeq" id="WP_353565203.1">
    <property type="nucleotide sequence ID" value="NZ_BAABRI010000001.1"/>
</dbReference>
<dbReference type="EMBL" id="BAABRI010000001">
    <property type="protein sequence ID" value="GAA5481047.1"/>
    <property type="molecule type" value="Genomic_DNA"/>
</dbReference>
<organism evidence="1 2">
    <name type="scientific">Haloferula sargassicola</name>
    <dbReference type="NCBI Taxonomy" id="490096"/>
    <lineage>
        <taxon>Bacteria</taxon>
        <taxon>Pseudomonadati</taxon>
        <taxon>Verrucomicrobiota</taxon>
        <taxon>Verrucomicrobiia</taxon>
        <taxon>Verrucomicrobiales</taxon>
        <taxon>Verrucomicrobiaceae</taxon>
        <taxon>Haloferula</taxon>
    </lineage>
</organism>
<protein>
    <submittedName>
        <fullName evidence="1">Uncharacterized protein</fullName>
    </submittedName>
</protein>
<name>A0ABP9UI73_9BACT</name>
<gene>
    <name evidence="1" type="ORF">Hsar01_00253</name>
</gene>
<evidence type="ECO:0000313" key="2">
    <source>
        <dbReference type="Proteomes" id="UP001476282"/>
    </source>
</evidence>
<dbReference type="Proteomes" id="UP001476282">
    <property type="component" value="Unassembled WGS sequence"/>
</dbReference>
<keyword evidence="2" id="KW-1185">Reference proteome</keyword>
<reference evidence="1 2" key="1">
    <citation type="submission" date="2024-02" db="EMBL/GenBank/DDBJ databases">
        <title>Haloferula sargassicola NBRC 104335.</title>
        <authorList>
            <person name="Ichikawa N."/>
            <person name="Katano-Makiyama Y."/>
            <person name="Hidaka K."/>
        </authorList>
    </citation>
    <scope>NUCLEOTIDE SEQUENCE [LARGE SCALE GENOMIC DNA]</scope>
    <source>
        <strain evidence="1 2">NBRC 104335</strain>
    </source>
</reference>